<comment type="subcellular location">
    <subcellularLocation>
        <location evidence="1 11">Cell outer membrane</location>
        <topology evidence="1 11">Multi-pass membrane protein</topology>
    </subcellularLocation>
</comment>
<dbReference type="GO" id="GO:0006826">
    <property type="term" value="P:iron ion transport"/>
    <property type="evidence" value="ECO:0007669"/>
    <property type="project" value="UniProtKB-KW"/>
</dbReference>
<evidence type="ECO:0000256" key="1">
    <source>
        <dbReference type="ARBA" id="ARBA00004571"/>
    </source>
</evidence>
<keyword evidence="8 12" id="KW-0798">TonB box</keyword>
<evidence type="ECO:0000259" key="13">
    <source>
        <dbReference type="Pfam" id="PF00593"/>
    </source>
</evidence>
<keyword evidence="2 11" id="KW-0813">Transport</keyword>
<keyword evidence="4" id="KW-0410">Iron transport</keyword>
<name>A0A7X0JVQ2_9GAMM</name>
<evidence type="ECO:0000256" key="9">
    <source>
        <dbReference type="ARBA" id="ARBA00023136"/>
    </source>
</evidence>
<keyword evidence="16" id="KW-1185">Reference proteome</keyword>
<evidence type="ECO:0000256" key="10">
    <source>
        <dbReference type="ARBA" id="ARBA00023237"/>
    </source>
</evidence>
<dbReference type="Pfam" id="PF00593">
    <property type="entry name" value="TonB_dep_Rec_b-barrel"/>
    <property type="match status" value="1"/>
</dbReference>
<evidence type="ECO:0000256" key="4">
    <source>
        <dbReference type="ARBA" id="ARBA00022496"/>
    </source>
</evidence>
<comment type="similarity">
    <text evidence="11 12">Belongs to the TonB-dependent receptor family.</text>
</comment>
<dbReference type="PANTHER" id="PTHR32552:SF81">
    <property type="entry name" value="TONB-DEPENDENT OUTER MEMBRANE RECEPTOR"/>
    <property type="match status" value="1"/>
</dbReference>
<dbReference type="SUPFAM" id="SSF56935">
    <property type="entry name" value="Porins"/>
    <property type="match status" value="1"/>
</dbReference>
<dbReference type="GO" id="GO:0009279">
    <property type="term" value="C:cell outer membrane"/>
    <property type="evidence" value="ECO:0007669"/>
    <property type="project" value="UniProtKB-SubCell"/>
</dbReference>
<gene>
    <name evidence="15" type="ORF">HNR48_002551</name>
</gene>
<evidence type="ECO:0000313" key="15">
    <source>
        <dbReference type="EMBL" id="MBB6522266.1"/>
    </source>
</evidence>
<dbReference type="EMBL" id="JACHHT010000002">
    <property type="protein sequence ID" value="MBB6522266.1"/>
    <property type="molecule type" value="Genomic_DNA"/>
</dbReference>
<dbReference type="InterPro" id="IPR000531">
    <property type="entry name" value="Beta-barrel_TonB"/>
</dbReference>
<dbReference type="Proteomes" id="UP000528457">
    <property type="component" value="Unassembled WGS sequence"/>
</dbReference>
<protein>
    <submittedName>
        <fullName evidence="15">Outer membrane receptor protein involved in Fe transport</fullName>
    </submittedName>
</protein>
<evidence type="ECO:0000259" key="14">
    <source>
        <dbReference type="Pfam" id="PF07715"/>
    </source>
</evidence>
<evidence type="ECO:0000256" key="3">
    <source>
        <dbReference type="ARBA" id="ARBA00022452"/>
    </source>
</evidence>
<evidence type="ECO:0000256" key="7">
    <source>
        <dbReference type="ARBA" id="ARBA00023065"/>
    </source>
</evidence>
<evidence type="ECO:0000256" key="11">
    <source>
        <dbReference type="PROSITE-ProRule" id="PRU01360"/>
    </source>
</evidence>
<accession>A0A7X0JVQ2</accession>
<dbReference type="PANTHER" id="PTHR32552">
    <property type="entry name" value="FERRICHROME IRON RECEPTOR-RELATED"/>
    <property type="match status" value="1"/>
</dbReference>
<dbReference type="InParanoid" id="A0A7X0JVQ2"/>
<organism evidence="15 16">
    <name type="scientific">Pseudoteredinibacter isoporae</name>
    <dbReference type="NCBI Taxonomy" id="570281"/>
    <lineage>
        <taxon>Bacteria</taxon>
        <taxon>Pseudomonadati</taxon>
        <taxon>Pseudomonadota</taxon>
        <taxon>Gammaproteobacteria</taxon>
        <taxon>Cellvibrionales</taxon>
        <taxon>Cellvibrionaceae</taxon>
        <taxon>Pseudoteredinibacter</taxon>
    </lineage>
</organism>
<dbReference type="InterPro" id="IPR036942">
    <property type="entry name" value="Beta-barrel_TonB_sf"/>
</dbReference>
<comment type="caution">
    <text evidence="15">The sequence shown here is derived from an EMBL/GenBank/DDBJ whole genome shotgun (WGS) entry which is preliminary data.</text>
</comment>
<dbReference type="Pfam" id="PF07715">
    <property type="entry name" value="Plug"/>
    <property type="match status" value="1"/>
</dbReference>
<evidence type="ECO:0000256" key="12">
    <source>
        <dbReference type="RuleBase" id="RU003357"/>
    </source>
</evidence>
<reference evidence="15 16" key="1">
    <citation type="submission" date="2020-08" db="EMBL/GenBank/DDBJ databases">
        <title>Genomic Encyclopedia of Type Strains, Phase IV (KMG-IV): sequencing the most valuable type-strain genomes for metagenomic binning, comparative biology and taxonomic classification.</title>
        <authorList>
            <person name="Goeker M."/>
        </authorList>
    </citation>
    <scope>NUCLEOTIDE SEQUENCE [LARGE SCALE GENOMIC DNA]</scope>
    <source>
        <strain evidence="15 16">DSM 22368</strain>
    </source>
</reference>
<evidence type="ECO:0000256" key="2">
    <source>
        <dbReference type="ARBA" id="ARBA00022448"/>
    </source>
</evidence>
<feature type="domain" description="TonB-dependent receptor plug" evidence="14">
    <location>
        <begin position="64"/>
        <end position="172"/>
    </location>
</feature>
<feature type="domain" description="TonB-dependent receptor-like beta-barrel" evidence="13">
    <location>
        <begin position="299"/>
        <end position="700"/>
    </location>
</feature>
<evidence type="ECO:0000256" key="8">
    <source>
        <dbReference type="ARBA" id="ARBA00023077"/>
    </source>
</evidence>
<dbReference type="RefSeq" id="WP_166846286.1">
    <property type="nucleotide sequence ID" value="NZ_JAAONY010000002.1"/>
</dbReference>
<dbReference type="InterPro" id="IPR039426">
    <property type="entry name" value="TonB-dep_rcpt-like"/>
</dbReference>
<dbReference type="Gene3D" id="2.40.170.20">
    <property type="entry name" value="TonB-dependent receptor, beta-barrel domain"/>
    <property type="match status" value="1"/>
</dbReference>
<dbReference type="AlphaFoldDB" id="A0A7X0JVQ2"/>
<keyword evidence="6" id="KW-0408">Iron</keyword>
<evidence type="ECO:0000256" key="5">
    <source>
        <dbReference type="ARBA" id="ARBA00022692"/>
    </source>
</evidence>
<keyword evidence="9 11" id="KW-0472">Membrane</keyword>
<keyword evidence="3 11" id="KW-1134">Transmembrane beta strand</keyword>
<evidence type="ECO:0000313" key="16">
    <source>
        <dbReference type="Proteomes" id="UP000528457"/>
    </source>
</evidence>
<keyword evidence="5 11" id="KW-0812">Transmembrane</keyword>
<keyword evidence="10 11" id="KW-0998">Cell outer membrane</keyword>
<proteinExistence type="inferred from homology"/>
<dbReference type="InterPro" id="IPR012910">
    <property type="entry name" value="Plug_dom"/>
</dbReference>
<evidence type="ECO:0000256" key="6">
    <source>
        <dbReference type="ARBA" id="ARBA00023004"/>
    </source>
</evidence>
<keyword evidence="7" id="KW-0406">Ion transport</keyword>
<sequence length="737" mass="80539">MNTIPGNTQYRYPSRWSYKAQASKRRKPLLFLAPLCAAIGFSQSGYAEIEEVVVTASKRGASNIQDMATNISALGSDSLKKIGANGFRDFAKHIAGLSSIDNGPGNQQIIIRGLASSTGAAQVGTYFDEIPASGSGGTNVRQTDLQLYDLERVEVLRGPQGTLYGGGSQGGTIRYITNKPNVDKVEGSVQMDAATRSRNGGEVYQLNAMINVPVVEDVFALRGVAFYRDGDGYANLPDLNQRGTDTEETRGGRVMASWHISDKTKLDASVWYQNMDVGDRAQVTLASDSRSGSVKTPFEDRLRMANLTLEHSFDKAALTLTHSDYNRDALYAFDVSQFVPGSGGVFQTRDTQLESSEIRLASNLDGNLQYIVGAFYQQRQADSISAGFFVDDSTGNIVAEQTKFFDTRTDAEFSNKAVFGEITYQATEQLELLAGFRSFKITTDSQANELLTPFGPPSGLADPLHSESDDTIFKLQASYDISEDALTYLVFSEGFREGGANNINLLTSGGDPAPASFDPDFVKNLELGWKTQYLDKQLTVNGAVYYMQWDDIQVGLLDQNQAFGYTDNAGKASLKGVELETRITPDTLPGFSASINFNYSEQQLDENTVQFNNGDNTAGKAGDDLPNTSPVSAGVILEQRFELAGHQAFVNVNASYTGKALTTYSYRDPNARRIGDYVLAGARLGLETESWSASLYVNNLFDERKPVNWTVEARPGIPDRILTTQPRSIGVNLEYHF</sequence>
<dbReference type="PROSITE" id="PS52016">
    <property type="entry name" value="TONB_DEPENDENT_REC_3"/>
    <property type="match status" value="1"/>
</dbReference>
<keyword evidence="15" id="KW-0675">Receptor</keyword>